<dbReference type="OrthoDB" id="5984063at2759"/>
<evidence type="ECO:0000256" key="1">
    <source>
        <dbReference type="SAM" id="MobiDB-lite"/>
    </source>
</evidence>
<accession>A0A9X0D8V9</accession>
<feature type="compositionally biased region" description="Basic and acidic residues" evidence="1">
    <location>
        <begin position="166"/>
        <end position="179"/>
    </location>
</feature>
<gene>
    <name evidence="2" type="ORF">OS493_022395</name>
</gene>
<feature type="region of interest" description="Disordered" evidence="1">
    <location>
        <begin position="137"/>
        <end position="206"/>
    </location>
</feature>
<proteinExistence type="predicted"/>
<keyword evidence="3" id="KW-1185">Reference proteome</keyword>
<comment type="caution">
    <text evidence="2">The sequence shown here is derived from an EMBL/GenBank/DDBJ whole genome shotgun (WGS) entry which is preliminary data.</text>
</comment>
<dbReference type="EMBL" id="MU825411">
    <property type="protein sequence ID" value="KAJ7390836.1"/>
    <property type="molecule type" value="Genomic_DNA"/>
</dbReference>
<organism evidence="2 3">
    <name type="scientific">Desmophyllum pertusum</name>
    <dbReference type="NCBI Taxonomy" id="174260"/>
    <lineage>
        <taxon>Eukaryota</taxon>
        <taxon>Metazoa</taxon>
        <taxon>Cnidaria</taxon>
        <taxon>Anthozoa</taxon>
        <taxon>Hexacorallia</taxon>
        <taxon>Scleractinia</taxon>
        <taxon>Caryophylliina</taxon>
        <taxon>Caryophylliidae</taxon>
        <taxon>Desmophyllum</taxon>
    </lineage>
</organism>
<dbReference type="AlphaFoldDB" id="A0A9X0D8V9"/>
<evidence type="ECO:0000313" key="3">
    <source>
        <dbReference type="Proteomes" id="UP001163046"/>
    </source>
</evidence>
<sequence>MAGVGQSAYETFRGGTEIDIMDMDDKIKGAHLRGKKYTVSQDGLCPRCGNSNRLYVILDKLFPMGDMPEILHTLIAKGRAILWSSQEKEGYWDPPTFLCRGFCPSDPLGAGFNVNWGNVSLNQILESLDKPIQKAIIPVSSPEESRIQDEGSNQDESSDNPMQVLDEFRGEKSDDERNTTETSAMQSSSDKEEETEDDDDDDDDNDEERRRRMMMTNLMKKNSSNKCLLKNNKNFPRKTTMMMTPMIMSLHRLLQIRKIFGTI</sequence>
<protein>
    <submittedName>
        <fullName evidence="2">Uncharacterized protein</fullName>
    </submittedName>
</protein>
<reference evidence="2" key="1">
    <citation type="submission" date="2023-01" db="EMBL/GenBank/DDBJ databases">
        <title>Genome assembly of the deep-sea coral Lophelia pertusa.</title>
        <authorList>
            <person name="Herrera S."/>
            <person name="Cordes E."/>
        </authorList>
    </citation>
    <scope>NUCLEOTIDE SEQUENCE</scope>
    <source>
        <strain evidence="2">USNM1676648</strain>
        <tissue evidence="2">Polyp</tissue>
    </source>
</reference>
<name>A0A9X0D8V9_9CNID</name>
<evidence type="ECO:0000313" key="2">
    <source>
        <dbReference type="EMBL" id="KAJ7390836.1"/>
    </source>
</evidence>
<dbReference type="Proteomes" id="UP001163046">
    <property type="component" value="Unassembled WGS sequence"/>
</dbReference>
<feature type="compositionally biased region" description="Acidic residues" evidence="1">
    <location>
        <begin position="191"/>
        <end position="206"/>
    </location>
</feature>